<comment type="caution">
    <text evidence="2">The sequence shown here is derived from an EMBL/GenBank/DDBJ whole genome shotgun (WGS) entry which is preliminary data.</text>
</comment>
<organism evidence="2 3">
    <name type="scientific">Cronartium quercuum f. sp. fusiforme G11</name>
    <dbReference type="NCBI Taxonomy" id="708437"/>
    <lineage>
        <taxon>Eukaryota</taxon>
        <taxon>Fungi</taxon>
        <taxon>Dikarya</taxon>
        <taxon>Basidiomycota</taxon>
        <taxon>Pucciniomycotina</taxon>
        <taxon>Pucciniomycetes</taxon>
        <taxon>Pucciniales</taxon>
        <taxon>Coleosporiaceae</taxon>
        <taxon>Cronartium</taxon>
    </lineage>
</organism>
<evidence type="ECO:0008006" key="4">
    <source>
        <dbReference type="Google" id="ProtNLM"/>
    </source>
</evidence>
<protein>
    <recommendedName>
        <fullName evidence="4">Molybdopterin synthase catalytic subunit</fullName>
    </recommendedName>
</protein>
<dbReference type="GO" id="GO:0006777">
    <property type="term" value="P:Mo-molybdopterin cofactor biosynthetic process"/>
    <property type="evidence" value="ECO:0007669"/>
    <property type="project" value="InterPro"/>
</dbReference>
<dbReference type="CDD" id="cd00756">
    <property type="entry name" value="MoaE"/>
    <property type="match status" value="1"/>
</dbReference>
<gene>
    <name evidence="2" type="ORF">CROQUDRAFT_48681</name>
</gene>
<dbReference type="PANTHER" id="PTHR23404">
    <property type="entry name" value="MOLYBDOPTERIN SYNTHASE RELATED"/>
    <property type="match status" value="1"/>
</dbReference>
<reference evidence="2" key="1">
    <citation type="submission" date="2013-11" db="EMBL/GenBank/DDBJ databases">
        <title>Genome sequence of the fusiform rust pathogen reveals effectors for host alternation and coevolution with pine.</title>
        <authorList>
            <consortium name="DOE Joint Genome Institute"/>
            <person name="Smith K."/>
            <person name="Pendleton A."/>
            <person name="Kubisiak T."/>
            <person name="Anderson C."/>
            <person name="Salamov A."/>
            <person name="Aerts A."/>
            <person name="Riley R."/>
            <person name="Clum A."/>
            <person name="Lindquist E."/>
            <person name="Ence D."/>
            <person name="Campbell M."/>
            <person name="Kronenberg Z."/>
            <person name="Feau N."/>
            <person name="Dhillon B."/>
            <person name="Hamelin R."/>
            <person name="Burleigh J."/>
            <person name="Smith J."/>
            <person name="Yandell M."/>
            <person name="Nelson C."/>
            <person name="Grigoriev I."/>
            <person name="Davis J."/>
        </authorList>
    </citation>
    <scope>NUCLEOTIDE SEQUENCE</scope>
    <source>
        <strain evidence="2">G11</strain>
    </source>
</reference>
<dbReference type="AlphaFoldDB" id="A0A9P6NH61"/>
<evidence type="ECO:0000256" key="1">
    <source>
        <dbReference type="SAM" id="MobiDB-lite"/>
    </source>
</evidence>
<dbReference type="InterPro" id="IPR003448">
    <property type="entry name" value="Mopterin_biosynth_MoaE"/>
</dbReference>
<evidence type="ECO:0000313" key="2">
    <source>
        <dbReference type="EMBL" id="KAG0143555.1"/>
    </source>
</evidence>
<keyword evidence="3" id="KW-1185">Reference proteome</keyword>
<proteinExistence type="predicted"/>
<dbReference type="EMBL" id="MU167316">
    <property type="protein sequence ID" value="KAG0143555.1"/>
    <property type="molecule type" value="Genomic_DNA"/>
</dbReference>
<dbReference type="OrthoDB" id="5531344at2759"/>
<dbReference type="Gene3D" id="3.90.1170.40">
    <property type="entry name" value="Molybdopterin biosynthesis MoaE subunit"/>
    <property type="match status" value="1"/>
</dbReference>
<dbReference type="InterPro" id="IPR036563">
    <property type="entry name" value="MoaE_sf"/>
</dbReference>
<evidence type="ECO:0000313" key="3">
    <source>
        <dbReference type="Proteomes" id="UP000886653"/>
    </source>
</evidence>
<dbReference type="Proteomes" id="UP000886653">
    <property type="component" value="Unassembled WGS sequence"/>
</dbReference>
<name>A0A9P6NH61_9BASI</name>
<sequence>MTATTNSFGDSVLLTKEPLNLQKIVDELSGPSIGAKALFIGTTKDSFEGKPVTYLSYEAYEPLAIKTLFKIIEDVRNSKKIHHHQDQQQTQSKHQFHSSSSSSSGLKIIIHHLLGESQIGQISLIIGISSNKSEGTFEICNQILKNLKKNVQIWKKEVYDLGHGEPCWKENLSIV</sequence>
<dbReference type="Pfam" id="PF02391">
    <property type="entry name" value="MoaE"/>
    <property type="match status" value="1"/>
</dbReference>
<feature type="region of interest" description="Disordered" evidence="1">
    <location>
        <begin position="80"/>
        <end position="100"/>
    </location>
</feature>
<feature type="compositionally biased region" description="Low complexity" evidence="1">
    <location>
        <begin position="87"/>
        <end position="100"/>
    </location>
</feature>
<accession>A0A9P6NH61</accession>
<dbReference type="SUPFAM" id="SSF54690">
    <property type="entry name" value="Molybdopterin synthase subunit MoaE"/>
    <property type="match status" value="1"/>
</dbReference>